<evidence type="ECO:0000313" key="4">
    <source>
        <dbReference type="RefSeq" id="XP_018020144.1"/>
    </source>
</evidence>
<evidence type="ECO:0000313" key="2">
    <source>
        <dbReference type="RefSeq" id="XP_018012670.1"/>
    </source>
</evidence>
<protein>
    <submittedName>
        <fullName evidence="2 3">Uncharacterized protein LOC108669772</fullName>
    </submittedName>
    <submittedName>
        <fullName evidence="4 5">Uncharacterized protein LOC108676567</fullName>
    </submittedName>
</protein>
<evidence type="ECO:0000313" key="1">
    <source>
        <dbReference type="Proteomes" id="UP000694843"/>
    </source>
</evidence>
<evidence type="ECO:0000313" key="5">
    <source>
        <dbReference type="RefSeq" id="XP_018020145.1"/>
    </source>
</evidence>
<dbReference type="AlphaFoldDB" id="A0A8B7NGB7"/>
<organism evidence="1 2">
    <name type="scientific">Hyalella azteca</name>
    <name type="common">Amphipod</name>
    <dbReference type="NCBI Taxonomy" id="294128"/>
    <lineage>
        <taxon>Eukaryota</taxon>
        <taxon>Metazoa</taxon>
        <taxon>Ecdysozoa</taxon>
        <taxon>Arthropoda</taxon>
        <taxon>Crustacea</taxon>
        <taxon>Multicrustacea</taxon>
        <taxon>Malacostraca</taxon>
        <taxon>Eumalacostraca</taxon>
        <taxon>Peracarida</taxon>
        <taxon>Amphipoda</taxon>
        <taxon>Senticaudata</taxon>
        <taxon>Talitrida</taxon>
        <taxon>Talitroidea</taxon>
        <taxon>Hyalellidae</taxon>
        <taxon>Hyalella</taxon>
    </lineage>
</organism>
<gene>
    <name evidence="2 3" type="primary">LOC108669772</name>
    <name evidence="4 5" type="synonym">LOC108676567</name>
</gene>
<dbReference type="Proteomes" id="UP000694843">
    <property type="component" value="Unplaced"/>
</dbReference>
<dbReference type="GeneID" id="108676567"/>
<name>A0A8B7NGB7_HYAAZ</name>
<dbReference type="GeneID" id="108669772"/>
<dbReference type="RefSeq" id="XP_018020145.1">
    <property type="nucleotide sequence ID" value="XM_018164656.2"/>
</dbReference>
<proteinExistence type="predicted"/>
<dbReference type="KEGG" id="hazt:108676567"/>
<dbReference type="RefSeq" id="XP_018012671.1">
    <property type="nucleotide sequence ID" value="XM_018157182.2"/>
</dbReference>
<dbReference type="RefSeq" id="XP_018012670.1">
    <property type="nucleotide sequence ID" value="XM_018157181.2"/>
</dbReference>
<sequence>MSLFTELCSITHCQHLDEFEQARESGRFLPVDASKSLPKIGFSGKVIWFAPSMDKRSHNKYGNVSSTITMAKFCEKFGKIFYEADTVDRPDGRVARLLCTRGRECLPSMQPVDVVHDEKKTTSVPLKQSGIYWVYRSKLDDVSMGLEIAVFVREDDCQWLFENSAHEANNHSLANTKPLGCTSKFCQKYNFYGEKCPSALTLEVAKMKMDER</sequence>
<reference evidence="2 3" key="1">
    <citation type="submission" date="2025-04" db="UniProtKB">
        <authorList>
            <consortium name="RefSeq"/>
        </authorList>
    </citation>
    <scope>IDENTIFICATION</scope>
    <source>
        <tissue evidence="2 3">Whole organism</tissue>
    </source>
</reference>
<dbReference type="KEGG" id="hazt:108669772"/>
<accession>A0A8B7NGB7</accession>
<dbReference type="RefSeq" id="XP_018020144.1">
    <property type="nucleotide sequence ID" value="XM_018164655.2"/>
</dbReference>
<keyword evidence="1" id="KW-1185">Reference proteome</keyword>
<evidence type="ECO:0000313" key="3">
    <source>
        <dbReference type="RefSeq" id="XP_018012671.1"/>
    </source>
</evidence>